<protein>
    <submittedName>
        <fullName evidence="2">Uncharacterized protein</fullName>
    </submittedName>
</protein>
<dbReference type="RefSeq" id="WP_055222271.1">
    <property type="nucleotide sequence ID" value="NZ_BLYL01000014.1"/>
</dbReference>
<dbReference type="AlphaFoldDB" id="A0AAI9K5L6"/>
<evidence type="ECO:0000256" key="1">
    <source>
        <dbReference type="SAM" id="MobiDB-lite"/>
    </source>
</evidence>
<accession>A0AAI9K5L6</accession>
<organism evidence="2 3">
    <name type="scientific">Coprococcus eutactus</name>
    <dbReference type="NCBI Taxonomy" id="33043"/>
    <lineage>
        <taxon>Bacteria</taxon>
        <taxon>Bacillati</taxon>
        <taxon>Bacillota</taxon>
        <taxon>Clostridia</taxon>
        <taxon>Lachnospirales</taxon>
        <taxon>Lachnospiraceae</taxon>
        <taxon>Coprococcus</taxon>
    </lineage>
</organism>
<evidence type="ECO:0000313" key="2">
    <source>
        <dbReference type="EMBL" id="GFO95185.1"/>
    </source>
</evidence>
<evidence type="ECO:0000313" key="3">
    <source>
        <dbReference type="Proteomes" id="UP000660047"/>
    </source>
</evidence>
<comment type="caution">
    <text evidence="2">The sequence shown here is derived from an EMBL/GenBank/DDBJ whole genome shotgun (WGS) entry which is preliminary data.</text>
</comment>
<proteinExistence type="predicted"/>
<dbReference type="EMBL" id="BLYL01000014">
    <property type="protein sequence ID" value="GFO95185.1"/>
    <property type="molecule type" value="Genomic_DNA"/>
</dbReference>
<dbReference type="Proteomes" id="UP000660047">
    <property type="component" value="Unassembled WGS sequence"/>
</dbReference>
<feature type="compositionally biased region" description="Basic and acidic residues" evidence="1">
    <location>
        <begin position="146"/>
        <end position="155"/>
    </location>
</feature>
<gene>
    <name evidence="2" type="ORF">COEU31_22310</name>
</gene>
<sequence>MQTLEIKLKVDGAEKKFHLRLTAGGQKILKEKYEENMLATLMGAVDDIDRAVDILGIALGYKDNDNEITDGEEFYDLLVENGRSGAEDFAKVLTDIAVNSGIIKKDQANSVVNSINTTYKTMFDSLEERVEKLQKDNGQTPTAGDSEDKSDSTPL</sequence>
<name>A0AAI9K5L6_9FIRM</name>
<feature type="region of interest" description="Disordered" evidence="1">
    <location>
        <begin position="130"/>
        <end position="155"/>
    </location>
</feature>
<reference evidence="2" key="1">
    <citation type="submission" date="2020-06" db="EMBL/GenBank/DDBJ databases">
        <title>Characterization of fructooligosaccharide metabolism and fructooligosaccharide-degrading enzymes in human commensal butyrate producers.</title>
        <authorList>
            <person name="Tanno H."/>
            <person name="Fujii T."/>
            <person name="Hirano K."/>
            <person name="Maeno S."/>
            <person name="Tonozuka T."/>
            <person name="Sakamoto M."/>
            <person name="Ohkuma M."/>
            <person name="Tochio T."/>
            <person name="Endo A."/>
        </authorList>
    </citation>
    <scope>NUCLEOTIDE SEQUENCE</scope>
    <source>
        <strain evidence="2">JCM 31265</strain>
    </source>
</reference>